<evidence type="ECO:0000256" key="13">
    <source>
        <dbReference type="SAM" id="MobiDB-lite"/>
    </source>
</evidence>
<name>A0ABW4PW66_9MICO</name>
<dbReference type="EMBL" id="JBHUFL010000002">
    <property type="protein sequence ID" value="MFD1834683.1"/>
    <property type="molecule type" value="Genomic_DNA"/>
</dbReference>
<dbReference type="Gene3D" id="2.60.40.10">
    <property type="entry name" value="Immunoglobulins"/>
    <property type="match status" value="1"/>
</dbReference>
<sequence>MQHPVPRPRIPRASTPASAPATASAAALPGARTLPGPRALARLLAALALATLLALAGAPAAAPPAQAAPPIPSGGATSPNGRGDVILNLFQWTWDSVAAECESTIGPAGFGYVQVSPPQETIQGTAWWTSYQPVSYKIEGKLGDRAEFAAMVESCNSAGVEVIADAVINHTTGADGGSGTGTAGSSYGIDSFPGIYGAEDFNDCRTNITNYQDRYQVQNCRLVSLQDLRTGSTHVQDTLAGYMNDLLSLGVAGFRIDAAKHIPASDLSAIKSKLTDPDAYWVQEVIGASGEPVQESEYVGTGDVHEFDYARQLKSDFDGSIANLQHIADGKLPSDQAGVFVDNHDTERNGETMNSTWGAKYVLANTFMLSYPYGSPSVYSGYTFTDKDAGAPGATATSVPDANCDSDAWTCTQRWTEIQGMVGFHNAVAGTEVTNWWDDGANQIAYGRGDKGFVAMNNTGSATTRTYTSSLPAGTYCDVVASSNCSETITVAADGTFSATLPAYGALALQVGKTSEGTTPDPGNEPVAGKVSVSVQATTTWGQDVRIVGSVPALGSWKPASGVALDPAGYPAWTGSVDLPAGTSFEYKYVKVDASGAAVWESGANRTATVGADGKLSLSDTWK</sequence>
<evidence type="ECO:0000259" key="14">
    <source>
        <dbReference type="PROSITE" id="PS51166"/>
    </source>
</evidence>
<comment type="similarity">
    <text evidence="3 12">Belongs to the glycosyl hydrolase 13 family.</text>
</comment>
<dbReference type="SMART" id="SM01065">
    <property type="entry name" value="CBM_2"/>
    <property type="match status" value="1"/>
</dbReference>
<evidence type="ECO:0000313" key="16">
    <source>
        <dbReference type="Proteomes" id="UP001597280"/>
    </source>
</evidence>
<keyword evidence="10" id="KW-0326">Glycosidase</keyword>
<dbReference type="RefSeq" id="WP_137769509.1">
    <property type="nucleotide sequence ID" value="NZ_BAAAIS010000002.1"/>
</dbReference>
<dbReference type="InterPro" id="IPR017853">
    <property type="entry name" value="GH"/>
</dbReference>
<keyword evidence="7" id="KW-0378">Hydrolase</keyword>
<evidence type="ECO:0000256" key="5">
    <source>
        <dbReference type="ARBA" id="ARBA00017303"/>
    </source>
</evidence>
<keyword evidence="6" id="KW-0479">Metal-binding</keyword>
<evidence type="ECO:0000256" key="8">
    <source>
        <dbReference type="ARBA" id="ARBA00022837"/>
    </source>
</evidence>
<evidence type="ECO:0000256" key="3">
    <source>
        <dbReference type="ARBA" id="ARBA00008061"/>
    </source>
</evidence>
<protein>
    <recommendedName>
        <fullName evidence="5">Alpha-amylase</fullName>
        <ecNumber evidence="4">3.2.1.1</ecNumber>
    </recommendedName>
    <alternativeName>
        <fullName evidence="11">1,4-alpha-D-glucan glucanohydrolase</fullName>
    </alternativeName>
</protein>
<keyword evidence="8" id="KW-0106">Calcium</keyword>
<dbReference type="InterPro" id="IPR031319">
    <property type="entry name" value="A-amylase_C"/>
</dbReference>
<dbReference type="SUPFAM" id="SSF51011">
    <property type="entry name" value="Glycosyl hydrolase domain"/>
    <property type="match status" value="1"/>
</dbReference>
<evidence type="ECO:0000256" key="11">
    <source>
        <dbReference type="ARBA" id="ARBA00030238"/>
    </source>
</evidence>
<evidence type="ECO:0000256" key="4">
    <source>
        <dbReference type="ARBA" id="ARBA00012595"/>
    </source>
</evidence>
<feature type="region of interest" description="Disordered" evidence="13">
    <location>
        <begin position="1"/>
        <end position="24"/>
    </location>
</feature>
<feature type="domain" description="CBM20" evidence="14">
    <location>
        <begin position="519"/>
        <end position="623"/>
    </location>
</feature>
<feature type="compositionally biased region" description="Low complexity" evidence="13">
    <location>
        <begin position="11"/>
        <end position="24"/>
    </location>
</feature>
<dbReference type="CDD" id="cd05808">
    <property type="entry name" value="CBM20_alpha_amylase"/>
    <property type="match status" value="1"/>
</dbReference>
<reference evidence="16" key="1">
    <citation type="journal article" date="2019" name="Int. J. Syst. Evol. Microbiol.">
        <title>The Global Catalogue of Microorganisms (GCM) 10K type strain sequencing project: providing services to taxonomists for standard genome sequencing and annotation.</title>
        <authorList>
            <consortium name="The Broad Institute Genomics Platform"/>
            <consortium name="The Broad Institute Genome Sequencing Center for Infectious Disease"/>
            <person name="Wu L."/>
            <person name="Ma J."/>
        </authorList>
    </citation>
    <scope>NUCLEOTIDE SEQUENCE [LARGE SCALE GENOMIC DNA]</scope>
    <source>
        <strain evidence="16">JCM 11650</strain>
    </source>
</reference>
<proteinExistence type="inferred from homology"/>
<dbReference type="Pfam" id="PF00686">
    <property type="entry name" value="CBM_20"/>
    <property type="match status" value="1"/>
</dbReference>
<evidence type="ECO:0000256" key="2">
    <source>
        <dbReference type="ARBA" id="ARBA00001913"/>
    </source>
</evidence>
<evidence type="ECO:0000256" key="1">
    <source>
        <dbReference type="ARBA" id="ARBA00000548"/>
    </source>
</evidence>
<organism evidence="15 16">
    <name type="scientific">Brachybacterium rhamnosum</name>
    <dbReference type="NCBI Taxonomy" id="173361"/>
    <lineage>
        <taxon>Bacteria</taxon>
        <taxon>Bacillati</taxon>
        <taxon>Actinomycetota</taxon>
        <taxon>Actinomycetes</taxon>
        <taxon>Micrococcales</taxon>
        <taxon>Dermabacteraceae</taxon>
        <taxon>Brachybacterium</taxon>
    </lineage>
</organism>
<dbReference type="SUPFAM" id="SSF49452">
    <property type="entry name" value="Starch-binding domain-like"/>
    <property type="match status" value="1"/>
</dbReference>
<evidence type="ECO:0000313" key="15">
    <source>
        <dbReference type="EMBL" id="MFD1834683.1"/>
    </source>
</evidence>
<evidence type="ECO:0000256" key="9">
    <source>
        <dbReference type="ARBA" id="ARBA00023277"/>
    </source>
</evidence>
<dbReference type="Gene3D" id="2.60.40.1180">
    <property type="entry name" value="Golgi alpha-mannosidase II"/>
    <property type="match status" value="1"/>
</dbReference>
<dbReference type="EC" id="3.2.1.1" evidence="4"/>
<dbReference type="InterPro" id="IPR002044">
    <property type="entry name" value="CBM20"/>
</dbReference>
<keyword evidence="16" id="KW-1185">Reference proteome</keyword>
<comment type="cofactor">
    <cofactor evidence="2">
        <name>Ca(2+)</name>
        <dbReference type="ChEBI" id="CHEBI:29108"/>
    </cofactor>
</comment>
<dbReference type="Gene3D" id="3.20.20.80">
    <property type="entry name" value="Glycosidases"/>
    <property type="match status" value="1"/>
</dbReference>
<dbReference type="InterPro" id="IPR006047">
    <property type="entry name" value="GH13_cat_dom"/>
</dbReference>
<dbReference type="SMART" id="SM00632">
    <property type="entry name" value="Aamy_C"/>
    <property type="match status" value="1"/>
</dbReference>
<dbReference type="PANTHER" id="PTHR43447">
    <property type="entry name" value="ALPHA-AMYLASE"/>
    <property type="match status" value="1"/>
</dbReference>
<dbReference type="SUPFAM" id="SSF51445">
    <property type="entry name" value="(Trans)glycosidases"/>
    <property type="match status" value="1"/>
</dbReference>
<comment type="caution">
    <text evidence="15">The sequence shown here is derived from an EMBL/GenBank/DDBJ whole genome shotgun (WGS) entry which is preliminary data.</text>
</comment>
<dbReference type="InterPro" id="IPR006046">
    <property type="entry name" value="Alpha_amylase"/>
</dbReference>
<dbReference type="Pfam" id="PF02806">
    <property type="entry name" value="Alpha-amylase_C"/>
    <property type="match status" value="1"/>
</dbReference>
<dbReference type="InterPro" id="IPR013784">
    <property type="entry name" value="Carb-bd-like_fold"/>
</dbReference>
<dbReference type="InterPro" id="IPR013783">
    <property type="entry name" value="Ig-like_fold"/>
</dbReference>
<dbReference type="SMART" id="SM00642">
    <property type="entry name" value="Aamy"/>
    <property type="match status" value="1"/>
</dbReference>
<dbReference type="PROSITE" id="PS51166">
    <property type="entry name" value="CBM20"/>
    <property type="match status" value="1"/>
</dbReference>
<evidence type="ECO:0000256" key="7">
    <source>
        <dbReference type="ARBA" id="ARBA00022801"/>
    </source>
</evidence>
<evidence type="ECO:0000256" key="10">
    <source>
        <dbReference type="ARBA" id="ARBA00023295"/>
    </source>
</evidence>
<dbReference type="Proteomes" id="UP001597280">
    <property type="component" value="Unassembled WGS sequence"/>
</dbReference>
<dbReference type="PRINTS" id="PR00110">
    <property type="entry name" value="ALPHAAMYLASE"/>
</dbReference>
<dbReference type="CDD" id="cd11317">
    <property type="entry name" value="AmyAc_bac_euk_AmyA"/>
    <property type="match status" value="1"/>
</dbReference>
<evidence type="ECO:0000256" key="12">
    <source>
        <dbReference type="RuleBase" id="RU003615"/>
    </source>
</evidence>
<keyword evidence="9" id="KW-0119">Carbohydrate metabolism</keyword>
<evidence type="ECO:0000256" key="6">
    <source>
        <dbReference type="ARBA" id="ARBA00022723"/>
    </source>
</evidence>
<accession>A0ABW4PW66</accession>
<dbReference type="InterPro" id="IPR006048">
    <property type="entry name" value="A-amylase/branching_C"/>
</dbReference>
<gene>
    <name evidence="15" type="ORF">ACFSDA_06285</name>
</gene>
<dbReference type="InterPro" id="IPR013780">
    <property type="entry name" value="Glyco_hydro_b"/>
</dbReference>
<comment type="catalytic activity">
    <reaction evidence="1">
        <text>Endohydrolysis of (1-&gt;4)-alpha-D-glucosidic linkages in polysaccharides containing three or more (1-&gt;4)-alpha-linked D-glucose units.</text>
        <dbReference type="EC" id="3.2.1.1"/>
    </reaction>
</comment>